<feature type="transmembrane region" description="Helical" evidence="10">
    <location>
        <begin position="301"/>
        <end position="319"/>
    </location>
</feature>
<feature type="transmembrane region" description="Helical" evidence="10">
    <location>
        <begin position="124"/>
        <end position="142"/>
    </location>
</feature>
<keyword evidence="7 10" id="KW-0249">Electron transport</keyword>
<feature type="transmembrane region" description="Helical" evidence="10">
    <location>
        <begin position="221"/>
        <end position="240"/>
    </location>
</feature>
<dbReference type="OrthoDB" id="9776359at2"/>
<dbReference type="PANTHER" id="PTHR30578:SF0">
    <property type="entry name" value="ION-TRANSLOCATING OXIDOREDUCTASE COMPLEX SUBUNIT D"/>
    <property type="match status" value="1"/>
</dbReference>
<keyword evidence="5 10" id="KW-0812">Transmembrane</keyword>
<reference evidence="11 13" key="1">
    <citation type="submission" date="2016-10" db="EMBL/GenBank/DDBJ databases">
        <authorList>
            <person name="de Groot N.N."/>
        </authorList>
    </citation>
    <scope>NUCLEOTIDE SEQUENCE [LARGE SCALE GENOMIC DNA]</scope>
    <source>
        <strain evidence="11 13">WG14</strain>
    </source>
</reference>
<dbReference type="HAMAP" id="MF_00462">
    <property type="entry name" value="RsxD_RnfD"/>
    <property type="match status" value="1"/>
</dbReference>
<evidence type="ECO:0000313" key="14">
    <source>
        <dbReference type="Proteomes" id="UP000297288"/>
    </source>
</evidence>
<sequence>MKLKLAAAPHFRTNDSTRKIMLDVLIALLPALIVSTWVFGVRALYIMLFSMVLAELIDFTIVKFIRKNKNYVPDLSASVTGLLLGMNLSMAVSWYHILIGVAFSIIIGKQIYGGLGQNIFNPALVGRVFMVVSFPGVMTTWIKPFYYQNVDNALSLSSIDTFTGASALGLLGNSGEEAALQTYSYMDMFLGRIPGSIGEVSALALIIGFVYLVLRGRIKITVPLSYIGTVLIISSIFYLFDPTYATPLFHILSGGLMLGALFMATDMVTSPMTKKGQLLYGAGMGLITMVIRYFGAYPEGVSFSILIMNALVPLIDLWGKPRIFGTSKKVAK</sequence>
<comment type="caution">
    <text evidence="10">Lacks conserved residue(s) required for the propagation of feature annotation.</text>
</comment>
<dbReference type="PANTHER" id="PTHR30578">
    <property type="entry name" value="ELECTRON TRANSPORT COMPLEX PROTEIN RNFD"/>
    <property type="match status" value="1"/>
</dbReference>
<evidence type="ECO:0000313" key="12">
    <source>
        <dbReference type="EMBL" id="TGG88255.1"/>
    </source>
</evidence>
<dbReference type="InterPro" id="IPR011303">
    <property type="entry name" value="RnfD_bac"/>
</dbReference>
<keyword evidence="13" id="KW-1185">Reference proteome</keyword>
<dbReference type="EC" id="7.-.-.-" evidence="10"/>
<evidence type="ECO:0000256" key="1">
    <source>
        <dbReference type="ARBA" id="ARBA00022448"/>
    </source>
</evidence>
<keyword evidence="2 10" id="KW-0597">Phosphoprotein</keyword>
<keyword evidence="10" id="KW-1003">Cell membrane</keyword>
<evidence type="ECO:0000256" key="2">
    <source>
        <dbReference type="ARBA" id="ARBA00022553"/>
    </source>
</evidence>
<feature type="transmembrane region" description="Helical" evidence="10">
    <location>
        <begin position="193"/>
        <end position="214"/>
    </location>
</feature>
<feature type="transmembrane region" description="Helical" evidence="10">
    <location>
        <begin position="20"/>
        <end position="39"/>
    </location>
</feature>
<dbReference type="Proteomes" id="UP000199322">
    <property type="component" value="Unassembled WGS sequence"/>
</dbReference>
<evidence type="ECO:0000256" key="9">
    <source>
        <dbReference type="ARBA" id="ARBA00023136"/>
    </source>
</evidence>
<comment type="subunit">
    <text evidence="10">The complex is composed of six subunits: RnfA, RnfB, RnfC, RnfD, RnfE and RnfG.</text>
</comment>
<dbReference type="AlphaFoldDB" id="A0A1G6JM31"/>
<dbReference type="STRING" id="28234.SAMN04488588_0567"/>
<comment type="function">
    <text evidence="10">Part of a membrane-bound complex that couples electron transfer with translocation of ions across the membrane.</text>
</comment>
<keyword evidence="4 10" id="KW-0288">FMN</keyword>
<evidence type="ECO:0000256" key="6">
    <source>
        <dbReference type="ARBA" id="ARBA00022967"/>
    </source>
</evidence>
<evidence type="ECO:0000256" key="5">
    <source>
        <dbReference type="ARBA" id="ARBA00022692"/>
    </source>
</evidence>
<dbReference type="Pfam" id="PF03116">
    <property type="entry name" value="NQR2_RnfD_RnfE"/>
    <property type="match status" value="1"/>
</dbReference>
<reference evidence="12 14" key="2">
    <citation type="submission" date="2019-04" db="EMBL/GenBank/DDBJ databases">
        <title>Draft genome sequence data and analysis of a Fermenting Bacterium, Geotoga petraea strain HO-Geo1, isolated from heavy-oil petroleum reservoir in Russia.</title>
        <authorList>
            <person name="Grouzdev D.S."/>
            <person name="Semenova E.M."/>
            <person name="Sokolova D.S."/>
            <person name="Tourova T.P."/>
            <person name="Poltaraus A.B."/>
            <person name="Nazina T.N."/>
        </authorList>
    </citation>
    <scope>NUCLEOTIDE SEQUENCE [LARGE SCALE GENOMIC DNA]</scope>
    <source>
        <strain evidence="12 14">HO-Geo1</strain>
    </source>
</reference>
<feature type="transmembrane region" description="Helical" evidence="10">
    <location>
        <begin position="246"/>
        <end position="265"/>
    </location>
</feature>
<comment type="cofactor">
    <cofactor evidence="10">
        <name>FMN</name>
        <dbReference type="ChEBI" id="CHEBI:58210"/>
    </cofactor>
</comment>
<name>A0A1G6JM31_9BACT</name>
<keyword evidence="8 10" id="KW-1133">Transmembrane helix</keyword>
<keyword evidence="9 10" id="KW-0472">Membrane</keyword>
<comment type="similarity">
    <text evidence="10">Belongs to the NqrB/RnfD family.</text>
</comment>
<evidence type="ECO:0000256" key="8">
    <source>
        <dbReference type="ARBA" id="ARBA00022989"/>
    </source>
</evidence>
<dbReference type="Proteomes" id="UP000297288">
    <property type="component" value="Unassembled WGS sequence"/>
</dbReference>
<dbReference type="NCBIfam" id="TIGR01946">
    <property type="entry name" value="rnfD"/>
    <property type="match status" value="1"/>
</dbReference>
<dbReference type="RefSeq" id="WP_091402627.1">
    <property type="nucleotide sequence ID" value="NZ_FMYV01000002.1"/>
</dbReference>
<evidence type="ECO:0000256" key="10">
    <source>
        <dbReference type="HAMAP-Rule" id="MF_00462"/>
    </source>
</evidence>
<dbReference type="GO" id="GO:0022900">
    <property type="term" value="P:electron transport chain"/>
    <property type="evidence" value="ECO:0007669"/>
    <property type="project" value="UniProtKB-UniRule"/>
</dbReference>
<evidence type="ECO:0000256" key="3">
    <source>
        <dbReference type="ARBA" id="ARBA00022630"/>
    </source>
</evidence>
<dbReference type="EMBL" id="FMYV01000002">
    <property type="protein sequence ID" value="SDC19505.1"/>
    <property type="molecule type" value="Genomic_DNA"/>
</dbReference>
<dbReference type="GO" id="GO:0005886">
    <property type="term" value="C:plasma membrane"/>
    <property type="evidence" value="ECO:0007669"/>
    <property type="project" value="UniProtKB-SubCell"/>
</dbReference>
<feature type="transmembrane region" description="Helical" evidence="10">
    <location>
        <begin position="94"/>
        <end position="112"/>
    </location>
</feature>
<dbReference type="GO" id="GO:0055085">
    <property type="term" value="P:transmembrane transport"/>
    <property type="evidence" value="ECO:0007669"/>
    <property type="project" value="InterPro"/>
</dbReference>
<dbReference type="EMBL" id="SRME01000002">
    <property type="protein sequence ID" value="TGG88255.1"/>
    <property type="molecule type" value="Genomic_DNA"/>
</dbReference>
<evidence type="ECO:0000313" key="13">
    <source>
        <dbReference type="Proteomes" id="UP000199322"/>
    </source>
</evidence>
<feature type="transmembrane region" description="Helical" evidence="10">
    <location>
        <begin position="277"/>
        <end position="295"/>
    </location>
</feature>
<evidence type="ECO:0000256" key="7">
    <source>
        <dbReference type="ARBA" id="ARBA00022982"/>
    </source>
</evidence>
<comment type="subcellular location">
    <subcellularLocation>
        <location evidence="10">Cell membrane</location>
        <topology evidence="10">Multi-pass membrane protein</topology>
    </subcellularLocation>
</comment>
<evidence type="ECO:0000256" key="4">
    <source>
        <dbReference type="ARBA" id="ARBA00022643"/>
    </source>
</evidence>
<gene>
    <name evidence="10" type="primary">rnfD</name>
    <name evidence="12" type="ORF">E4650_04240</name>
    <name evidence="11" type="ORF">SAMN04488588_0567</name>
</gene>
<keyword evidence="3 10" id="KW-0285">Flavoprotein</keyword>
<dbReference type="InterPro" id="IPR004338">
    <property type="entry name" value="NqrB/RnfD"/>
</dbReference>
<organism evidence="11 13">
    <name type="scientific">Geotoga petraea</name>
    <dbReference type="NCBI Taxonomy" id="28234"/>
    <lineage>
        <taxon>Bacteria</taxon>
        <taxon>Thermotogati</taxon>
        <taxon>Thermotogota</taxon>
        <taxon>Thermotogae</taxon>
        <taxon>Petrotogales</taxon>
        <taxon>Petrotogaceae</taxon>
        <taxon>Geotoga</taxon>
    </lineage>
</organism>
<protein>
    <recommendedName>
        <fullName evidence="10">Ion-translocating oxidoreductase complex subunit D</fullName>
        <ecNumber evidence="10">7.-.-.-</ecNumber>
    </recommendedName>
    <alternativeName>
        <fullName evidence="10">Rnf electron transport complex subunit D</fullName>
    </alternativeName>
</protein>
<evidence type="ECO:0000313" key="11">
    <source>
        <dbReference type="EMBL" id="SDC19505.1"/>
    </source>
</evidence>
<keyword evidence="1 10" id="KW-0813">Transport</keyword>
<proteinExistence type="inferred from homology"/>
<keyword evidence="6 10" id="KW-1278">Translocase</keyword>
<accession>A0A1G6JM31</accession>